<evidence type="ECO:0000259" key="7">
    <source>
        <dbReference type="PROSITE" id="PS51210"/>
    </source>
</evidence>
<sequence length="737" mass="81879">MLGGDATAPHQEYGSRQIRLAVPGAYEKPQLLPLQPPLEADSPATFTFHVNPVLHSKLDVELGEKLMVLQVSEPRAWKRWMIDSVLPEQCSGASVQADFLHSRGFIVFSSLQSDPSAELEAQSSKLGEGGILLSSLALGQEEQRLVALGEGQEVTLNVKAEMSSGDLDLRLGFDLCDGERKFLDKRKQIVSKALQQVLGLSQAPDSGQVPVVAVLGSGGGTRAMSSLYGSLAGLQELGLLDTVTYLKGVSGSTWCISTLYKDPAWSQVALQGPTERARARVCSSKMGAVSTERLQYYAQELGNLESSGHSVSLIDLWGLLIEYFLYQEENSAKLSDQQEAISQGQNPYPIYASINVHTNISGEDFAEWCEFTPHEIGFPKYGAYIPTKLFGSEFFMGRLLKLWPEPRICYLQGECRMEGWGQDMHMPGPDMGEGVVRALALPVSLGMWGSAFAASLDEIFMKTAGFSLNFLDWHRGHVNITDDCQKLQLHDPTRLRTKLFTRQGPFSQAVLDVFTSRFTAAENFNFTQGLCLHKDYVAGREFMAWKDTHPDAFPNELTPMRDCLYLVDGGFALNSPFPLSLLPQRAVDLIVSFDYSLDAPFEVLQMTEKYCRDRGIPFPRVEVLPEDLEEPRECYLFDRAEDPRSPIVLHFPLVNRTFRTHLAPGVERQTAEEKARGDFAINGSDTPYGMTNFTYEPEEFDRLVALSRYNVLNNAETVKHALRLALDRRQAGARAGG</sequence>
<dbReference type="CTD" id="255189"/>
<dbReference type="GO" id="GO:0005829">
    <property type="term" value="C:cytosol"/>
    <property type="evidence" value="ECO:0007669"/>
    <property type="project" value="TreeGrafter"/>
</dbReference>
<keyword evidence="8" id="KW-1185">Reference proteome</keyword>
<dbReference type="Pfam" id="PF18695">
    <property type="entry name" value="cPLA2_C2"/>
    <property type="match status" value="2"/>
</dbReference>
<gene>
    <name evidence="9" type="primary">PLA2G4F</name>
</gene>
<dbReference type="PANTHER" id="PTHR10728:SF22">
    <property type="entry name" value="CYTOSOLIC PHOSPHOLIPASE A2 ZETA"/>
    <property type="match status" value="1"/>
</dbReference>
<evidence type="ECO:0000313" key="8">
    <source>
        <dbReference type="Proteomes" id="UP000515202"/>
    </source>
</evidence>
<feature type="domain" description="PLA2c" evidence="7">
    <location>
        <begin position="161"/>
        <end position="737"/>
    </location>
</feature>
<evidence type="ECO:0000256" key="4">
    <source>
        <dbReference type="ARBA" id="ARBA00023422"/>
    </source>
</evidence>
<proteinExistence type="predicted"/>
<dbReference type="GO" id="GO:0005509">
    <property type="term" value="F:calcium ion binding"/>
    <property type="evidence" value="ECO:0007669"/>
    <property type="project" value="TreeGrafter"/>
</dbReference>
<comment type="subcellular location">
    <subcellularLocation>
        <location evidence="1">Membrane</location>
        <topology evidence="1">Peripheral membrane protein</topology>
    </subcellularLocation>
</comment>
<keyword evidence="6" id="KW-0442">Lipid degradation</keyword>
<comment type="catalytic activity">
    <reaction evidence="5">
        <text>1-hexadecanoyl-2-(5Z,8Z,11Z,14Z-eicosatetraenoyl)-sn-glycero-3-phosphocholine + H2O = 1-hexadecanoyl-sn-glycero-3-phosphocholine + (5Z,8Z,11Z,14Z)-eicosatetraenoate + H(+)</text>
        <dbReference type="Rhea" id="RHEA:40427"/>
        <dbReference type="ChEBI" id="CHEBI:15377"/>
        <dbReference type="ChEBI" id="CHEBI:15378"/>
        <dbReference type="ChEBI" id="CHEBI:32395"/>
        <dbReference type="ChEBI" id="CHEBI:72998"/>
        <dbReference type="ChEBI" id="CHEBI:73003"/>
    </reaction>
    <physiologicalReaction direction="left-to-right" evidence="5">
        <dbReference type="Rhea" id="RHEA:40428"/>
    </physiologicalReaction>
</comment>
<dbReference type="SMART" id="SM00022">
    <property type="entry name" value="PLAc"/>
    <property type="match status" value="1"/>
</dbReference>
<keyword evidence="3 6" id="KW-0443">Lipid metabolism</keyword>
<evidence type="ECO:0000256" key="3">
    <source>
        <dbReference type="ARBA" id="ARBA00023098"/>
    </source>
</evidence>
<accession>A0A6P6C850</accession>
<evidence type="ECO:0000256" key="6">
    <source>
        <dbReference type="PROSITE-ProRule" id="PRU00555"/>
    </source>
</evidence>
<evidence type="ECO:0000256" key="1">
    <source>
        <dbReference type="ARBA" id="ARBA00004170"/>
    </source>
</evidence>
<dbReference type="InterPro" id="IPR040723">
    <property type="entry name" value="cPLA2_C2"/>
</dbReference>
<dbReference type="SUPFAM" id="SSF52151">
    <property type="entry name" value="FabD/lysophospholipase-like"/>
    <property type="match status" value="1"/>
</dbReference>
<dbReference type="GO" id="GO:0046475">
    <property type="term" value="P:glycerophospholipid catabolic process"/>
    <property type="evidence" value="ECO:0007669"/>
    <property type="project" value="TreeGrafter"/>
</dbReference>
<dbReference type="GO" id="GO:0005544">
    <property type="term" value="F:calcium-dependent phospholipid binding"/>
    <property type="evidence" value="ECO:0007669"/>
    <property type="project" value="TreeGrafter"/>
</dbReference>
<comment type="catalytic activity">
    <reaction evidence="4">
        <text>a 1,2-diacyl-sn-glycero-3-phosphocholine + H2O = a 1-acyl-sn-glycero-3-phosphocholine + a fatty acid + H(+)</text>
        <dbReference type="Rhea" id="RHEA:15801"/>
        <dbReference type="ChEBI" id="CHEBI:15377"/>
        <dbReference type="ChEBI" id="CHEBI:15378"/>
        <dbReference type="ChEBI" id="CHEBI:28868"/>
        <dbReference type="ChEBI" id="CHEBI:57643"/>
        <dbReference type="ChEBI" id="CHEBI:58168"/>
        <dbReference type="EC" id="3.1.1.4"/>
    </reaction>
    <physiologicalReaction direction="left-to-right" evidence="4">
        <dbReference type="Rhea" id="RHEA:15802"/>
    </physiologicalReaction>
</comment>
<dbReference type="GO" id="GO:0047498">
    <property type="term" value="F:calcium-dependent phospholipase A2 activity"/>
    <property type="evidence" value="ECO:0007669"/>
    <property type="project" value="TreeGrafter"/>
</dbReference>
<organism evidence="8 9">
    <name type="scientific">Pteropus vampyrus</name>
    <name type="common">Large flying fox</name>
    <dbReference type="NCBI Taxonomy" id="132908"/>
    <lineage>
        <taxon>Eukaryota</taxon>
        <taxon>Metazoa</taxon>
        <taxon>Chordata</taxon>
        <taxon>Craniata</taxon>
        <taxon>Vertebrata</taxon>
        <taxon>Euteleostomi</taxon>
        <taxon>Mammalia</taxon>
        <taxon>Eutheria</taxon>
        <taxon>Laurasiatheria</taxon>
        <taxon>Chiroptera</taxon>
        <taxon>Yinpterochiroptera</taxon>
        <taxon>Pteropodoidea</taxon>
        <taxon>Pteropodidae</taxon>
        <taxon>Pteropodinae</taxon>
        <taxon>Pteropus</taxon>
    </lineage>
</organism>
<dbReference type="AlphaFoldDB" id="A0A6P6C850"/>
<dbReference type="InterPro" id="IPR002642">
    <property type="entry name" value="LysoPLipase_cat_dom"/>
</dbReference>
<protein>
    <submittedName>
        <fullName evidence="9">Cytosolic phospholipase A2 zeta isoform X1</fullName>
    </submittedName>
</protein>
<dbReference type="GO" id="GO:0032587">
    <property type="term" value="C:ruffle membrane"/>
    <property type="evidence" value="ECO:0007669"/>
    <property type="project" value="TreeGrafter"/>
</dbReference>
<dbReference type="InterPro" id="IPR016035">
    <property type="entry name" value="Acyl_Trfase/lysoPLipase"/>
</dbReference>
<dbReference type="GeneID" id="105288669"/>
<dbReference type="Pfam" id="PF01735">
    <property type="entry name" value="PLA2_B"/>
    <property type="match status" value="1"/>
</dbReference>
<name>A0A6P6C850_PTEVA</name>
<evidence type="ECO:0000256" key="5">
    <source>
        <dbReference type="ARBA" id="ARBA00048373"/>
    </source>
</evidence>
<dbReference type="PROSITE" id="PS51210">
    <property type="entry name" value="PLA2C"/>
    <property type="match status" value="1"/>
</dbReference>
<dbReference type="PANTHER" id="PTHR10728">
    <property type="entry name" value="CYTOSOLIC PHOSPHOLIPASE A2"/>
    <property type="match status" value="1"/>
</dbReference>
<evidence type="ECO:0000256" key="2">
    <source>
        <dbReference type="ARBA" id="ARBA00022801"/>
    </source>
</evidence>
<dbReference type="Proteomes" id="UP000515202">
    <property type="component" value="Unplaced"/>
</dbReference>
<dbReference type="Gene3D" id="3.40.1090.10">
    <property type="entry name" value="Cytosolic phospholipase A2 catalytic domain"/>
    <property type="match status" value="1"/>
</dbReference>
<keyword evidence="2 6" id="KW-0378">Hydrolase</keyword>
<dbReference type="RefSeq" id="XP_023383549.1">
    <property type="nucleotide sequence ID" value="XM_023527781.1"/>
</dbReference>
<reference evidence="9" key="1">
    <citation type="submission" date="2025-08" db="UniProtKB">
        <authorList>
            <consortium name="RefSeq"/>
        </authorList>
    </citation>
    <scope>IDENTIFICATION</scope>
    <source>
        <tissue evidence="9">Kidney</tissue>
    </source>
</reference>
<evidence type="ECO:0000313" key="9">
    <source>
        <dbReference type="RefSeq" id="XP_023383549.1"/>
    </source>
</evidence>
<dbReference type="GO" id="GO:0031982">
    <property type="term" value="C:vesicle"/>
    <property type="evidence" value="ECO:0007669"/>
    <property type="project" value="TreeGrafter"/>
</dbReference>